<evidence type="ECO:0000256" key="2">
    <source>
        <dbReference type="ARBA" id="ARBA00007293"/>
    </source>
</evidence>
<dbReference type="GO" id="GO:0016236">
    <property type="term" value="P:macroautophagy"/>
    <property type="evidence" value="ECO:0007669"/>
    <property type="project" value="UniProtKB-ARBA"/>
</dbReference>
<evidence type="ECO:0000256" key="10">
    <source>
        <dbReference type="SAM" id="MobiDB-lite"/>
    </source>
</evidence>
<dbReference type="GO" id="GO:0005776">
    <property type="term" value="C:autophagosome"/>
    <property type="evidence" value="ECO:0007669"/>
    <property type="project" value="UniProtKB-SubCell"/>
</dbReference>
<organism evidence="11 12">
    <name type="scientific">Trichonephila clavipes</name>
    <name type="common">Golden silk orbweaver</name>
    <name type="synonym">Nephila clavipes</name>
    <dbReference type="NCBI Taxonomy" id="2585209"/>
    <lineage>
        <taxon>Eukaryota</taxon>
        <taxon>Metazoa</taxon>
        <taxon>Ecdysozoa</taxon>
        <taxon>Arthropoda</taxon>
        <taxon>Chelicerata</taxon>
        <taxon>Arachnida</taxon>
        <taxon>Araneae</taxon>
        <taxon>Araneomorphae</taxon>
        <taxon>Entelegynae</taxon>
        <taxon>Araneoidea</taxon>
        <taxon>Nephilidae</taxon>
        <taxon>Trichonephila</taxon>
    </lineage>
</organism>
<reference evidence="11" key="1">
    <citation type="submission" date="2020-08" db="EMBL/GenBank/DDBJ databases">
        <title>Multicomponent nature underlies the extraordinary mechanical properties of spider dragline silk.</title>
        <authorList>
            <person name="Kono N."/>
            <person name="Nakamura H."/>
            <person name="Mori M."/>
            <person name="Yoshida Y."/>
            <person name="Ohtoshi R."/>
            <person name="Malay A.D."/>
            <person name="Moran D.A.P."/>
            <person name="Tomita M."/>
            <person name="Numata K."/>
            <person name="Arakawa K."/>
        </authorList>
    </citation>
    <scope>NUCLEOTIDE SEQUENCE</scope>
</reference>
<feature type="compositionally biased region" description="Polar residues" evidence="10">
    <location>
        <begin position="142"/>
        <end position="158"/>
    </location>
</feature>
<evidence type="ECO:0000256" key="4">
    <source>
        <dbReference type="ARBA" id="ARBA00023006"/>
    </source>
</evidence>
<dbReference type="AlphaFoldDB" id="A0A8X6SC98"/>
<keyword evidence="5" id="KW-0472">Membrane</keyword>
<comment type="similarity">
    <text evidence="2 9">Belongs to the ATG8 family.</text>
</comment>
<dbReference type="Proteomes" id="UP000887159">
    <property type="component" value="Unassembled WGS sequence"/>
</dbReference>
<comment type="caution">
    <text evidence="11">The sequence shown here is derived from an EMBL/GenBank/DDBJ whole genome shotgun (WGS) entry which is preliminary data.</text>
</comment>
<protein>
    <recommendedName>
        <fullName evidence="13">Autophagy-related protein</fullName>
    </recommendedName>
</protein>
<keyword evidence="4 9" id="KW-0072">Autophagy</keyword>
<evidence type="ECO:0000256" key="8">
    <source>
        <dbReference type="ARBA" id="ARBA00037868"/>
    </source>
</evidence>
<dbReference type="InterPro" id="IPR029071">
    <property type="entry name" value="Ubiquitin-like_domsf"/>
</dbReference>
<sequence length="164" mass="18948">MSDTKSFKERRSFSQRKRDVEQIREQHPNKIPVIIERYYGEKLLPLLDRSKFLVPDHITVGELSNIIRRRLQLHPNQAFFLLVNQRSMASVSMTMSDLYAREKDEDGFLYVVFASQEGRMHAELESSVKRFLSESVGIDSNRAPSDSNASTLSITPRRSSSRDV</sequence>
<dbReference type="GO" id="GO:0006950">
    <property type="term" value="P:response to stress"/>
    <property type="evidence" value="ECO:0007669"/>
    <property type="project" value="UniProtKB-ARBA"/>
</dbReference>
<evidence type="ECO:0000256" key="7">
    <source>
        <dbReference type="ARBA" id="ARBA00023329"/>
    </source>
</evidence>
<dbReference type="GO" id="GO:0031410">
    <property type="term" value="C:cytoplasmic vesicle"/>
    <property type="evidence" value="ECO:0007669"/>
    <property type="project" value="UniProtKB-KW"/>
</dbReference>
<feature type="region of interest" description="Disordered" evidence="10">
    <location>
        <begin position="1"/>
        <end position="23"/>
    </location>
</feature>
<evidence type="ECO:0000256" key="5">
    <source>
        <dbReference type="ARBA" id="ARBA00023136"/>
    </source>
</evidence>
<keyword evidence="6" id="KW-0449">Lipoprotein</keyword>
<proteinExistence type="inferred from homology"/>
<evidence type="ECO:0000256" key="1">
    <source>
        <dbReference type="ARBA" id="ARBA00004419"/>
    </source>
</evidence>
<evidence type="ECO:0000313" key="11">
    <source>
        <dbReference type="EMBL" id="GFY09586.1"/>
    </source>
</evidence>
<evidence type="ECO:0000256" key="3">
    <source>
        <dbReference type="ARBA" id="ARBA00022490"/>
    </source>
</evidence>
<feature type="region of interest" description="Disordered" evidence="10">
    <location>
        <begin position="141"/>
        <end position="164"/>
    </location>
</feature>
<dbReference type="Pfam" id="PF02991">
    <property type="entry name" value="ATG8"/>
    <property type="match status" value="1"/>
</dbReference>
<evidence type="ECO:0000256" key="6">
    <source>
        <dbReference type="ARBA" id="ARBA00023288"/>
    </source>
</evidence>
<keyword evidence="3" id="KW-0963">Cytoplasm</keyword>
<dbReference type="PANTHER" id="PTHR10969">
    <property type="entry name" value="MICROTUBULE-ASSOCIATED PROTEINS 1A/1B LIGHT CHAIN 3-RELATED"/>
    <property type="match status" value="1"/>
</dbReference>
<dbReference type="GO" id="GO:0012505">
    <property type="term" value="C:endomembrane system"/>
    <property type="evidence" value="ECO:0007669"/>
    <property type="project" value="UniProtKB-SubCell"/>
</dbReference>
<dbReference type="InterPro" id="IPR004241">
    <property type="entry name" value="Atg8-like"/>
</dbReference>
<keyword evidence="12" id="KW-1185">Reference proteome</keyword>
<dbReference type="EMBL" id="BMAU01021290">
    <property type="protein sequence ID" value="GFY09586.1"/>
    <property type="molecule type" value="Genomic_DNA"/>
</dbReference>
<evidence type="ECO:0000313" key="12">
    <source>
        <dbReference type="Proteomes" id="UP000887159"/>
    </source>
</evidence>
<evidence type="ECO:0000256" key="9">
    <source>
        <dbReference type="RuleBase" id="RU004384"/>
    </source>
</evidence>
<dbReference type="SUPFAM" id="SSF54236">
    <property type="entry name" value="Ubiquitin-like"/>
    <property type="match status" value="1"/>
</dbReference>
<comment type="subcellular location">
    <subcellularLocation>
        <location evidence="1">Cytoplasmic vesicle</location>
        <location evidence="1">Autophagosome</location>
    </subcellularLocation>
    <subcellularLocation>
        <location evidence="8">Endomembrane system</location>
        <topology evidence="8">Lipid-anchor</topology>
    </subcellularLocation>
</comment>
<dbReference type="FunFam" id="3.10.20.90:FF:000149">
    <property type="entry name" value="microtubule-associated proteins 1A/1B light chain 3C"/>
    <property type="match status" value="1"/>
</dbReference>
<evidence type="ECO:0008006" key="13">
    <source>
        <dbReference type="Google" id="ProtNLM"/>
    </source>
</evidence>
<gene>
    <name evidence="11" type="primary">MAP1LC3A</name>
    <name evidence="11" type="ORF">TNCV_4322641</name>
</gene>
<dbReference type="CDD" id="cd16129">
    <property type="entry name" value="Ubl_ATG8_MAP1LC3"/>
    <property type="match status" value="1"/>
</dbReference>
<name>A0A8X6SC98_TRICX</name>
<dbReference type="Gene3D" id="3.10.20.90">
    <property type="entry name" value="Phosphatidylinositol 3-kinase Catalytic Subunit, Chain A, domain 1"/>
    <property type="match status" value="1"/>
</dbReference>
<accession>A0A8X6SC98</accession>
<keyword evidence="7" id="KW-0968">Cytoplasmic vesicle</keyword>